<comment type="caution">
    <text evidence="2">The sequence shown here is derived from an EMBL/GenBank/DDBJ whole genome shotgun (WGS) entry which is preliminary data.</text>
</comment>
<dbReference type="VEuPathDB" id="FungiDB:BTJ68_07013"/>
<accession>A0A1Z5TCJ7</accession>
<name>A0A1Z5TCJ7_HORWE</name>
<reference evidence="2 3" key="1">
    <citation type="submission" date="2017-01" db="EMBL/GenBank/DDBJ databases">
        <title>The recent genome duplication of the halophilic yeast Hortaea werneckii: insights from long-read sequencing.</title>
        <authorList>
            <person name="Sinha S."/>
            <person name="Flibotte S."/>
            <person name="Neira M."/>
            <person name="Lenassi M."/>
            <person name="Gostincar C."/>
            <person name="Stajich J.E."/>
            <person name="Nislow C.E."/>
        </authorList>
    </citation>
    <scope>NUCLEOTIDE SEQUENCE [LARGE SCALE GENOMIC DNA]</scope>
    <source>
        <strain evidence="2 3">EXF-2000</strain>
    </source>
</reference>
<feature type="region of interest" description="Disordered" evidence="1">
    <location>
        <begin position="35"/>
        <end position="95"/>
    </location>
</feature>
<protein>
    <submittedName>
        <fullName evidence="2">Uncharacterized protein</fullName>
    </submittedName>
</protein>
<organism evidence="2 3">
    <name type="scientific">Hortaea werneckii EXF-2000</name>
    <dbReference type="NCBI Taxonomy" id="1157616"/>
    <lineage>
        <taxon>Eukaryota</taxon>
        <taxon>Fungi</taxon>
        <taxon>Dikarya</taxon>
        <taxon>Ascomycota</taxon>
        <taxon>Pezizomycotina</taxon>
        <taxon>Dothideomycetes</taxon>
        <taxon>Dothideomycetidae</taxon>
        <taxon>Mycosphaerellales</taxon>
        <taxon>Teratosphaeriaceae</taxon>
        <taxon>Hortaea</taxon>
    </lineage>
</organism>
<evidence type="ECO:0000256" key="1">
    <source>
        <dbReference type="SAM" id="MobiDB-lite"/>
    </source>
</evidence>
<dbReference type="EMBL" id="MUNK01000070">
    <property type="protein sequence ID" value="OTA33777.1"/>
    <property type="molecule type" value="Genomic_DNA"/>
</dbReference>
<proteinExistence type="predicted"/>
<evidence type="ECO:0000313" key="2">
    <source>
        <dbReference type="EMBL" id="OTA33777.1"/>
    </source>
</evidence>
<dbReference type="InParanoid" id="A0A1Z5TCJ7"/>
<dbReference type="Proteomes" id="UP000194280">
    <property type="component" value="Unassembled WGS sequence"/>
</dbReference>
<keyword evidence="3" id="KW-1185">Reference proteome</keyword>
<feature type="compositionally biased region" description="Polar residues" evidence="1">
    <location>
        <begin position="62"/>
        <end position="83"/>
    </location>
</feature>
<sequence>MASDTAPSEGQNRLYELLEKTVAAVTRLNDSIIDLAESHSRARNRRPTQAEQPNHDRHAASPHQQSPKTVSGGTSSRAMTSSRIPPPASSDLNEMLEMGPSKADLTSQNAAGAATMPIIVLDSSSEGSTLGSEVDFADTEDTTFELIAFTSEVGITSITGVDLKDNVGVTLDLDQIPEVLETPVSAQLVKINAPSGTPLHGN</sequence>
<evidence type="ECO:0000313" key="3">
    <source>
        <dbReference type="Proteomes" id="UP000194280"/>
    </source>
</evidence>
<gene>
    <name evidence="2" type="ORF">BTJ68_07013</name>
</gene>
<dbReference type="AlphaFoldDB" id="A0A1Z5TCJ7"/>
<dbReference type="OrthoDB" id="3882664at2759"/>